<reference evidence="2" key="1">
    <citation type="journal article" date="2008" name="Nat. Genet.">
        <title>The Pristionchus pacificus genome provides a unique perspective on nematode lifestyle and parasitism.</title>
        <authorList>
            <person name="Dieterich C."/>
            <person name="Clifton S.W."/>
            <person name="Schuster L.N."/>
            <person name="Chinwalla A."/>
            <person name="Delehaunty K."/>
            <person name="Dinkelacker I."/>
            <person name="Fulton L."/>
            <person name="Fulton R."/>
            <person name="Godfrey J."/>
            <person name="Minx P."/>
            <person name="Mitreva M."/>
            <person name="Roeseler W."/>
            <person name="Tian H."/>
            <person name="Witte H."/>
            <person name="Yang S.P."/>
            <person name="Wilson R.K."/>
            <person name="Sommer R.J."/>
        </authorList>
    </citation>
    <scope>NUCLEOTIDE SEQUENCE [LARGE SCALE GENOMIC DNA]</scope>
    <source>
        <strain evidence="2">PS312</strain>
    </source>
</reference>
<dbReference type="Proteomes" id="UP000005239">
    <property type="component" value="Unassembled WGS sequence"/>
</dbReference>
<evidence type="ECO:0000313" key="2">
    <source>
        <dbReference type="Proteomes" id="UP000005239"/>
    </source>
</evidence>
<gene>
    <name evidence="1" type="primary">WBGene00100182</name>
</gene>
<accession>A0A8R1U7W4</accession>
<keyword evidence="2" id="KW-1185">Reference proteome</keyword>
<organism evidence="1 2">
    <name type="scientific">Pristionchus pacificus</name>
    <name type="common">Parasitic nematode worm</name>
    <dbReference type="NCBI Taxonomy" id="54126"/>
    <lineage>
        <taxon>Eukaryota</taxon>
        <taxon>Metazoa</taxon>
        <taxon>Ecdysozoa</taxon>
        <taxon>Nematoda</taxon>
        <taxon>Chromadorea</taxon>
        <taxon>Rhabditida</taxon>
        <taxon>Rhabditina</taxon>
        <taxon>Diplogasteromorpha</taxon>
        <taxon>Diplogasteroidea</taxon>
        <taxon>Neodiplogasteridae</taxon>
        <taxon>Pristionchus</taxon>
    </lineage>
</organism>
<accession>A0A2A6BKF8</accession>
<proteinExistence type="predicted"/>
<evidence type="ECO:0000313" key="1">
    <source>
        <dbReference type="EnsemblMetazoa" id="PPA10628.1"/>
    </source>
</evidence>
<protein>
    <submittedName>
        <fullName evidence="1">Uncharacterized protein</fullName>
    </submittedName>
</protein>
<dbReference type="EnsemblMetazoa" id="PPA10628.1">
    <property type="protein sequence ID" value="PPA10628.1"/>
    <property type="gene ID" value="WBGene00100182"/>
</dbReference>
<sequence length="421" mass="47885">TGGKEASEVAAAEEGVGMEDAVMAELCGEKLKVIFSIVEMIPPKRAKFSEGISFSQIESSPLEVNQSSPSPIEKLPRELAFAIFEYVPECVENLRMASTALLNRVNEFALQRTTIQLVDELLFETDNEHRIRATLAMPRKTEYLFELRYQLRRGSIAKSRVKRNRQDQLTDSGLYAFALSKREHKLWECISAAIGIRICGISITSCYEKITLDTMTSLLEAFKFKNLGVQCPALFATCGCSPEISSQVVDALLDVIAAKKIDHLQMSLNLDYNIAFKEYMLKISSLVRSLHLDPVWNFVRTRTETPHIILGMLSRKVDKLLIEDHHFRDFTYSFSQEMIVFLAKHIPQLGKVIWFQASCPQNATVISSYDNYQIEVVKRPPIDTNDWSYKNQPAYYVDIKHISRVGEPPMKKLMTIKKPNS</sequence>
<reference evidence="1" key="2">
    <citation type="submission" date="2022-06" db="UniProtKB">
        <authorList>
            <consortium name="EnsemblMetazoa"/>
        </authorList>
    </citation>
    <scope>IDENTIFICATION</scope>
    <source>
        <strain evidence="1">PS312</strain>
    </source>
</reference>
<dbReference type="AlphaFoldDB" id="A0A2A6BKF8"/>
<name>A0A2A6BKF8_PRIPA</name>